<dbReference type="Proteomes" id="UP000035963">
    <property type="component" value="Unassembled WGS sequence"/>
</dbReference>
<proteinExistence type="predicted"/>
<dbReference type="AlphaFoldDB" id="A0A0J1CKG0"/>
<comment type="caution">
    <text evidence="1">The sequence shown here is derived from an EMBL/GenBank/DDBJ whole genome shotgun (WGS) entry which is preliminary data.</text>
</comment>
<evidence type="ECO:0000313" key="2">
    <source>
        <dbReference type="Proteomes" id="UP000035963"/>
    </source>
</evidence>
<keyword evidence="2" id="KW-1185">Reference proteome</keyword>
<sequence>MCLIVFDWQLDAVSSGFDRPLLTLAANRDEFFHRETEPLHWWKNAPGVLAGRDLTGGGTWLGVTRDGRFAALTNYRAPAEMRPNAPTRGTLVSDFLSSEPVAPMAYLDAVARDGHLYNGFNLIVGDFTRRELAWYGNRADAPPSLLDAGIHGLSNSLLDTPWPKLVAQREALRDLVHVDERPSLDQLIETMRNPQLADDHLLPSTGLSLERERVLSAAFIEAEGYGTRSTTALRVAAVDGELTLQIKELSDDDGSHQIKRPGAFKRSDAFTIVRVA</sequence>
<gene>
    <name evidence="1" type="ORF">EOS_37615</name>
</gene>
<dbReference type="PANTHER" id="PTHR17985">
    <property type="entry name" value="SER/THR-RICH PROTEIN T10 IN DGCR REGION"/>
    <property type="match status" value="1"/>
</dbReference>
<accession>A0A0J1CKG0</accession>
<organism evidence="1 2">
    <name type="scientific">Caballeronia mineralivorans PML1(12)</name>
    <dbReference type="NCBI Taxonomy" id="908627"/>
    <lineage>
        <taxon>Bacteria</taxon>
        <taxon>Pseudomonadati</taxon>
        <taxon>Pseudomonadota</taxon>
        <taxon>Betaproteobacteria</taxon>
        <taxon>Burkholderiales</taxon>
        <taxon>Burkholderiaceae</taxon>
        <taxon>Caballeronia</taxon>
    </lineage>
</organism>
<dbReference type="InterPro" id="IPR008551">
    <property type="entry name" value="TANGO2"/>
</dbReference>
<evidence type="ECO:0000313" key="1">
    <source>
        <dbReference type="EMBL" id="KLU21202.1"/>
    </source>
</evidence>
<dbReference type="OrthoDB" id="4380123at2"/>
<dbReference type="Pfam" id="PF05742">
    <property type="entry name" value="TANGO2"/>
    <property type="match status" value="1"/>
</dbReference>
<dbReference type="PANTHER" id="PTHR17985:SF8">
    <property type="entry name" value="TRANSPORT AND GOLGI ORGANIZATION PROTEIN 2 HOMOLOG"/>
    <property type="match status" value="1"/>
</dbReference>
<dbReference type="EMBL" id="AEJF01000229">
    <property type="protein sequence ID" value="KLU21202.1"/>
    <property type="molecule type" value="Genomic_DNA"/>
</dbReference>
<protein>
    <submittedName>
        <fullName evidence="1">NRDE family protein</fullName>
    </submittedName>
</protein>
<reference evidence="1 2" key="1">
    <citation type="journal article" date="2015" name="Genome Announc.">
        <title>Draft Genome Sequence of Burkholderia sp. Strain PML1(12), an Ectomycorrhizosphere-Inhabiting Bacterium with Effective Mineral-Weathering Ability.</title>
        <authorList>
            <person name="Uroz S."/>
            <person name="Oger P."/>
        </authorList>
    </citation>
    <scope>NUCLEOTIDE SEQUENCE [LARGE SCALE GENOMIC DNA]</scope>
    <source>
        <strain evidence="2">PML1(12)</strain>
    </source>
</reference>
<name>A0A0J1CKG0_9BURK</name>
<dbReference type="RefSeq" id="WP_047897294.1">
    <property type="nucleotide sequence ID" value="NZ_AEJF01000229.1"/>
</dbReference>
<dbReference type="PATRIC" id="fig|908627.4.peg.8432"/>